<name>A0ABW3DIN8_9ACTN</name>
<dbReference type="Pfam" id="PF13814">
    <property type="entry name" value="Replic_Relax"/>
    <property type="match status" value="1"/>
</dbReference>
<reference evidence="2" key="1">
    <citation type="journal article" date="2019" name="Int. J. Syst. Evol. Microbiol.">
        <title>The Global Catalogue of Microorganisms (GCM) 10K type strain sequencing project: providing services to taxonomists for standard genome sequencing and annotation.</title>
        <authorList>
            <consortium name="The Broad Institute Genomics Platform"/>
            <consortium name="The Broad Institute Genome Sequencing Center for Infectious Disease"/>
            <person name="Wu L."/>
            <person name="Ma J."/>
        </authorList>
    </citation>
    <scope>NUCLEOTIDE SEQUENCE [LARGE SCALE GENOMIC DNA]</scope>
    <source>
        <strain evidence="2">CCUG 62974</strain>
    </source>
</reference>
<comment type="caution">
    <text evidence="1">The sequence shown here is derived from an EMBL/GenBank/DDBJ whole genome shotgun (WGS) entry which is preliminary data.</text>
</comment>
<proteinExistence type="predicted"/>
<keyword evidence="2" id="KW-1185">Reference proteome</keyword>
<dbReference type="Proteomes" id="UP001597024">
    <property type="component" value="Unassembled WGS sequence"/>
</dbReference>
<evidence type="ECO:0000313" key="1">
    <source>
        <dbReference type="EMBL" id="MFD0883750.1"/>
    </source>
</evidence>
<dbReference type="EMBL" id="JBHTHX010000069">
    <property type="protein sequence ID" value="MFD0883750.1"/>
    <property type="molecule type" value="Genomic_DNA"/>
</dbReference>
<sequence length="299" mass="33299">MAGRNTNPALLALLAARLTTRDRDLLRAVWENRVLTTPQLTSLFFDSVHAAWKRLLTLSELGVVERFRPNLPPGAGSSPYYYVLGQPGAAVLASEDGVDLSAFGYRRDRALAIAYSQRLAHTVGVNDFYTDLVGFARRRTGAGLVSWWSERRCGAMWGDIVRPDGYGRWKEESHKPLDFFLEHDTGTETLDRVVRKLDGYADLTEGSRIVTPVLFWVRGERREANLRKRLREHSAARAVPIATACRSALVGRVDDGPAGELWLPLDVPGPRLRLARLALHWPDLGPRSPSSARPPEDAP</sequence>
<evidence type="ECO:0000313" key="2">
    <source>
        <dbReference type="Proteomes" id="UP001597024"/>
    </source>
</evidence>
<accession>A0ABW3DIN8</accession>
<protein>
    <submittedName>
        <fullName evidence="1">Replication-relaxation family protein</fullName>
    </submittedName>
</protein>
<organism evidence="1 2">
    <name type="scientific">Streptosporangium algeriense</name>
    <dbReference type="NCBI Taxonomy" id="1682748"/>
    <lineage>
        <taxon>Bacteria</taxon>
        <taxon>Bacillati</taxon>
        <taxon>Actinomycetota</taxon>
        <taxon>Actinomycetes</taxon>
        <taxon>Streptosporangiales</taxon>
        <taxon>Streptosporangiaceae</taxon>
        <taxon>Streptosporangium</taxon>
    </lineage>
</organism>
<gene>
    <name evidence="1" type="ORF">ACFQ08_04165</name>
</gene>
<dbReference type="InterPro" id="IPR025855">
    <property type="entry name" value="Replic_Relax"/>
</dbReference>